<name>A0A395RH87_FUSSP</name>
<accession>A0A395RH87</accession>
<evidence type="ECO:0000313" key="1">
    <source>
        <dbReference type="EMBL" id="RGP59252.1"/>
    </source>
</evidence>
<evidence type="ECO:0008006" key="3">
    <source>
        <dbReference type="Google" id="ProtNLM"/>
    </source>
</evidence>
<evidence type="ECO:0000313" key="2">
    <source>
        <dbReference type="Proteomes" id="UP000266152"/>
    </source>
</evidence>
<proteinExistence type="predicted"/>
<keyword evidence="2" id="KW-1185">Reference proteome</keyword>
<dbReference type="STRING" id="5514.A0A395RH87"/>
<reference evidence="1 2" key="1">
    <citation type="journal article" date="2018" name="PLoS Pathog.">
        <title>Evolution of structural diversity of trichothecenes, a family of toxins produced by plant pathogenic and entomopathogenic fungi.</title>
        <authorList>
            <person name="Proctor R.H."/>
            <person name="McCormick S.P."/>
            <person name="Kim H.S."/>
            <person name="Cardoza R.E."/>
            <person name="Stanley A.M."/>
            <person name="Lindo L."/>
            <person name="Kelly A."/>
            <person name="Brown D.W."/>
            <person name="Lee T."/>
            <person name="Vaughan M.M."/>
            <person name="Alexander N.J."/>
            <person name="Busman M."/>
            <person name="Gutierrez S."/>
        </authorList>
    </citation>
    <scope>NUCLEOTIDE SEQUENCE [LARGE SCALE GENOMIC DNA]</scope>
    <source>
        <strain evidence="1 2">NRRL 3299</strain>
    </source>
</reference>
<comment type="caution">
    <text evidence="1">The sequence shown here is derived from an EMBL/GenBank/DDBJ whole genome shotgun (WGS) entry which is preliminary data.</text>
</comment>
<gene>
    <name evidence="1" type="ORF">FSPOR_11469</name>
</gene>
<dbReference type="AlphaFoldDB" id="A0A395RH87"/>
<dbReference type="Proteomes" id="UP000266152">
    <property type="component" value="Unassembled WGS sequence"/>
</dbReference>
<protein>
    <recommendedName>
        <fullName evidence="3">JmjC domain-containing protein</fullName>
    </recommendedName>
</protein>
<organism evidence="1 2">
    <name type="scientific">Fusarium sporotrichioides</name>
    <dbReference type="NCBI Taxonomy" id="5514"/>
    <lineage>
        <taxon>Eukaryota</taxon>
        <taxon>Fungi</taxon>
        <taxon>Dikarya</taxon>
        <taxon>Ascomycota</taxon>
        <taxon>Pezizomycotina</taxon>
        <taxon>Sordariomycetes</taxon>
        <taxon>Hypocreomycetidae</taxon>
        <taxon>Hypocreales</taxon>
        <taxon>Nectriaceae</taxon>
        <taxon>Fusarium</taxon>
    </lineage>
</organism>
<dbReference type="EMBL" id="PXOF01000225">
    <property type="protein sequence ID" value="RGP59252.1"/>
    <property type="molecule type" value="Genomic_DNA"/>
</dbReference>
<sequence length="382" mass="42066">MSPPASELSRYTGENIIGDEPMTILDAVEESRPDSADWNILASNYLAEATDAIEAAREEFLTQRTRAPRGSRSEVDAPAMSHLLTKVTVGRPIPAQVAVGYNNVATRPGTPDIPVLVVNTSSQLDLFNAKRNGADLPVNLLNIGCLNIDATPPCFLQNDYTAMRIRTNGKAEAPEWKDLDDWTAFQPLASKGAAHLPHLDRHGVYTTALAEEGKKLWLLWPGLSLEQQKHVMTVDKVACGGVGILIKEGNMPIQPPNTLHTPITLEDCFMTEILENTHAQVIDPWLTNKSLARQFVPKMKRLLGAWKEDLARESGHPSYTWPPAEHYDRCAKTLEVCQVVKKKEGAAQSDGGLQWLDDGCRCSGYCRDMKTNGLCKCKGQGR</sequence>